<dbReference type="GO" id="GO:0001897">
    <property type="term" value="P:symbiont-mediated cytolysis of host cell"/>
    <property type="evidence" value="ECO:0007669"/>
    <property type="project" value="UniProtKB-ARBA"/>
</dbReference>
<feature type="domain" description="N-acetylmuramoyl-L-alanine amidase" evidence="3">
    <location>
        <begin position="12"/>
        <end position="159"/>
    </location>
</feature>
<organism evidence="4">
    <name type="scientific">Siphoviridae sp. ct6d71</name>
    <dbReference type="NCBI Taxonomy" id="2826298"/>
    <lineage>
        <taxon>Viruses</taxon>
        <taxon>Duplodnaviria</taxon>
        <taxon>Heunggongvirae</taxon>
        <taxon>Uroviricota</taxon>
        <taxon>Caudoviricetes</taxon>
    </lineage>
</organism>
<evidence type="ECO:0000313" key="4">
    <source>
        <dbReference type="EMBL" id="DAE25335.1"/>
    </source>
</evidence>
<reference evidence="4" key="1">
    <citation type="journal article" date="2021" name="Proc. Natl. Acad. Sci. U.S.A.">
        <title>A Catalog of Tens of Thousands of Viruses from Human Metagenomes Reveals Hidden Associations with Chronic Diseases.</title>
        <authorList>
            <person name="Tisza M.J."/>
            <person name="Buck C.B."/>
        </authorList>
    </citation>
    <scope>NUCLEOTIDE SEQUENCE</scope>
    <source>
        <strain evidence="4">Ct6d71</strain>
    </source>
</reference>
<protein>
    <submittedName>
        <fullName evidence="4">N-acetylmuramoyl-L-alanine amidase</fullName>
    </submittedName>
</protein>
<dbReference type="GO" id="GO:0008745">
    <property type="term" value="F:N-acetylmuramoyl-L-alanine amidase activity"/>
    <property type="evidence" value="ECO:0007669"/>
    <property type="project" value="InterPro"/>
</dbReference>
<dbReference type="GO" id="GO:0042742">
    <property type="term" value="P:defense response to bacterium"/>
    <property type="evidence" value="ECO:0007669"/>
    <property type="project" value="UniProtKB-KW"/>
</dbReference>
<dbReference type="Gene3D" id="3.40.80.10">
    <property type="entry name" value="Peptidoglycan recognition protein-like"/>
    <property type="match status" value="1"/>
</dbReference>
<dbReference type="InterPro" id="IPR002502">
    <property type="entry name" value="Amidase_domain"/>
</dbReference>
<dbReference type="CDD" id="cd06583">
    <property type="entry name" value="PGRP"/>
    <property type="match status" value="1"/>
</dbReference>
<sequence length="264" mass="29851">MSQSKLVNYIKLSPHCTKPRQGRIKGISIHTMAGPGSVEGCGQVFQQREASSHYGIGPDGRIGQYVLEENRAWCTSHKVDHEVVTIEVSSIQSYKEPYECTKKAYVALINLCVDICKRNGIKKLIWKEGKQYCPAFTGNWAVCNMVPHRYTRPDKSCPGNYLFSKYGEIAAEVNKRLQATTKPVEEVEEDMDINTFIKEMTPEQAYTLLQKASQYVASKPEPDWSKQEGHWNKATQQKLVNGEAPEGFLKRDEFIAVMGRKGLI</sequence>
<name>A0A8S5R1G2_9CAUD</name>
<dbReference type="GO" id="GO:0009253">
    <property type="term" value="P:peptidoglycan catabolic process"/>
    <property type="evidence" value="ECO:0007669"/>
    <property type="project" value="InterPro"/>
</dbReference>
<dbReference type="EMBL" id="BK015797">
    <property type="protein sequence ID" value="DAE25335.1"/>
    <property type="molecule type" value="Genomic_DNA"/>
</dbReference>
<proteinExistence type="predicted"/>
<keyword evidence="1" id="KW-0929">Antimicrobial</keyword>
<keyword evidence="2" id="KW-0081">Bacteriolytic enzyme</keyword>
<dbReference type="SUPFAM" id="SSF55846">
    <property type="entry name" value="N-acetylmuramoyl-L-alanine amidase-like"/>
    <property type="match status" value="1"/>
</dbReference>
<dbReference type="SMART" id="SM00644">
    <property type="entry name" value="Ami_2"/>
    <property type="match status" value="1"/>
</dbReference>
<evidence type="ECO:0000259" key="3">
    <source>
        <dbReference type="SMART" id="SM00644"/>
    </source>
</evidence>
<dbReference type="Pfam" id="PF01510">
    <property type="entry name" value="Amidase_2"/>
    <property type="match status" value="1"/>
</dbReference>
<evidence type="ECO:0000256" key="1">
    <source>
        <dbReference type="ARBA" id="ARBA00022529"/>
    </source>
</evidence>
<evidence type="ECO:0000256" key="2">
    <source>
        <dbReference type="ARBA" id="ARBA00022638"/>
    </source>
</evidence>
<accession>A0A8S5R1G2</accession>
<dbReference type="InterPro" id="IPR036505">
    <property type="entry name" value="Amidase/PGRP_sf"/>
</dbReference>